<dbReference type="Pfam" id="PF04290">
    <property type="entry name" value="DctQ"/>
    <property type="match status" value="1"/>
</dbReference>
<comment type="similarity">
    <text evidence="7">Belongs to the TRAP transporter small permease family.</text>
</comment>
<keyword evidence="5 7" id="KW-1133">Transmembrane helix</keyword>
<feature type="transmembrane region" description="Helical" evidence="7">
    <location>
        <begin position="12"/>
        <end position="33"/>
    </location>
</feature>
<evidence type="ECO:0000313" key="10">
    <source>
        <dbReference type="Proteomes" id="UP000642488"/>
    </source>
</evidence>
<keyword evidence="2 7" id="KW-0813">Transport</keyword>
<feature type="transmembrane region" description="Helical" evidence="7">
    <location>
        <begin position="109"/>
        <end position="131"/>
    </location>
</feature>
<comment type="function">
    <text evidence="7">Part of the tripartite ATP-independent periplasmic (TRAP) transport system.</text>
</comment>
<feature type="transmembrane region" description="Helical" evidence="7">
    <location>
        <begin position="151"/>
        <end position="173"/>
    </location>
</feature>
<dbReference type="RefSeq" id="WP_198917047.1">
    <property type="nucleotide sequence ID" value="NZ_JAEKPD010000015.1"/>
</dbReference>
<evidence type="ECO:0000256" key="1">
    <source>
        <dbReference type="ARBA" id="ARBA00004651"/>
    </source>
</evidence>
<dbReference type="GO" id="GO:0022857">
    <property type="term" value="F:transmembrane transporter activity"/>
    <property type="evidence" value="ECO:0007669"/>
    <property type="project" value="UniProtKB-UniRule"/>
</dbReference>
<evidence type="ECO:0000256" key="5">
    <source>
        <dbReference type="ARBA" id="ARBA00022989"/>
    </source>
</evidence>
<proteinExistence type="inferred from homology"/>
<reference evidence="9" key="1">
    <citation type="submission" date="2020-12" db="EMBL/GenBank/DDBJ databases">
        <title>Bacterial taxonomy.</title>
        <authorList>
            <person name="Pan X."/>
        </authorList>
    </citation>
    <scope>NUCLEOTIDE SEQUENCE</scope>
    <source>
        <strain evidence="9">KCTC 52957</strain>
    </source>
</reference>
<dbReference type="InterPro" id="IPR055348">
    <property type="entry name" value="DctQ"/>
</dbReference>
<evidence type="ECO:0000259" key="8">
    <source>
        <dbReference type="Pfam" id="PF04290"/>
    </source>
</evidence>
<protein>
    <recommendedName>
        <fullName evidence="7">TRAP transporter small permease protein</fullName>
    </recommendedName>
</protein>
<keyword evidence="6 7" id="KW-0472">Membrane</keyword>
<evidence type="ECO:0000256" key="6">
    <source>
        <dbReference type="ARBA" id="ARBA00023136"/>
    </source>
</evidence>
<comment type="caution">
    <text evidence="9">The sequence shown here is derived from an EMBL/GenBank/DDBJ whole genome shotgun (WGS) entry which is preliminary data.</text>
</comment>
<accession>A0A934IB59</accession>
<keyword evidence="4 7" id="KW-0812">Transmembrane</keyword>
<dbReference type="EMBL" id="JAEKPD010000015">
    <property type="protein sequence ID" value="MBJ3763869.1"/>
    <property type="molecule type" value="Genomic_DNA"/>
</dbReference>
<feature type="domain" description="Tripartite ATP-independent periplasmic transporters DctQ component" evidence="8">
    <location>
        <begin position="62"/>
        <end position="170"/>
    </location>
</feature>
<evidence type="ECO:0000313" key="9">
    <source>
        <dbReference type="EMBL" id="MBJ3763869.1"/>
    </source>
</evidence>
<evidence type="ECO:0000256" key="2">
    <source>
        <dbReference type="ARBA" id="ARBA00022448"/>
    </source>
</evidence>
<keyword evidence="10" id="KW-1185">Reference proteome</keyword>
<name>A0A934IB59_9RHOB</name>
<evidence type="ECO:0000256" key="4">
    <source>
        <dbReference type="ARBA" id="ARBA00022692"/>
    </source>
</evidence>
<evidence type="ECO:0000256" key="3">
    <source>
        <dbReference type="ARBA" id="ARBA00022475"/>
    </source>
</evidence>
<feature type="transmembrane region" description="Helical" evidence="7">
    <location>
        <begin position="70"/>
        <end position="88"/>
    </location>
</feature>
<dbReference type="GO" id="GO:0005886">
    <property type="term" value="C:plasma membrane"/>
    <property type="evidence" value="ECO:0007669"/>
    <property type="project" value="UniProtKB-SubCell"/>
</dbReference>
<keyword evidence="3" id="KW-1003">Cell membrane</keyword>
<keyword evidence="7" id="KW-0997">Cell inner membrane</keyword>
<dbReference type="Proteomes" id="UP000642488">
    <property type="component" value="Unassembled WGS sequence"/>
</dbReference>
<comment type="subcellular location">
    <subcellularLocation>
        <location evidence="7">Cell inner membrane</location>
        <topology evidence="7">Multi-pass membrane protein</topology>
    </subcellularLocation>
    <subcellularLocation>
        <location evidence="1">Cell membrane</location>
        <topology evidence="1">Multi-pass membrane protein</topology>
    </subcellularLocation>
</comment>
<dbReference type="AlphaFoldDB" id="A0A934IB59"/>
<evidence type="ECO:0000256" key="7">
    <source>
        <dbReference type="RuleBase" id="RU369079"/>
    </source>
</evidence>
<comment type="subunit">
    <text evidence="7">The complex comprises the extracytoplasmic solute receptor protein and the two transmembrane proteins.</text>
</comment>
<sequence length="194" mass="20596">MYSILHRLARGMAWLGGAMLLILIVMTCVSILGRSLNGMLHGDAVTSIAPGLARWLLDLGIGPIQGDFELVEAGVAVAIFSFLPYCTLTGGHASVDIFTAKLPPRANRILQMCIDTLFAAVLVLIAVQLGAGTLSKMNSGQLSFLLQFPIWWGYAACLPGAWLAAVVGIYLAAMRMAETAAGRAILPPLRGSER</sequence>
<organism evidence="9 10">
    <name type="scientific">Palleronia pontilimi</name>
    <dbReference type="NCBI Taxonomy" id="1964209"/>
    <lineage>
        <taxon>Bacteria</taxon>
        <taxon>Pseudomonadati</taxon>
        <taxon>Pseudomonadota</taxon>
        <taxon>Alphaproteobacteria</taxon>
        <taxon>Rhodobacterales</taxon>
        <taxon>Roseobacteraceae</taxon>
        <taxon>Palleronia</taxon>
    </lineage>
</organism>
<gene>
    <name evidence="9" type="ORF">ILP92_14040</name>
</gene>